<sequence length="153" mass="16772">MTGRPTYNNSLRGCYSSSGELLTDVITFSGPSYSVPLLSTDSWLCSNCTSNIPTGKFSSDATPNSIHAMVCFVSHRMKSRDGLATEPPASCHLGMVCVARLKLSSDHRELRHSANSSFSDNCWMNSIRIQFLQFYFSQIQFDASTIQAVLIGG</sequence>
<gene>
    <name evidence="1" type="ORF">CDAR_75031</name>
</gene>
<accession>A0AAV4P2W8</accession>
<evidence type="ECO:0000313" key="2">
    <source>
        <dbReference type="Proteomes" id="UP001054837"/>
    </source>
</evidence>
<proteinExistence type="predicted"/>
<dbReference type="Proteomes" id="UP001054837">
    <property type="component" value="Unassembled WGS sequence"/>
</dbReference>
<evidence type="ECO:0000313" key="1">
    <source>
        <dbReference type="EMBL" id="GIX90561.1"/>
    </source>
</evidence>
<reference evidence="1 2" key="1">
    <citation type="submission" date="2021-06" db="EMBL/GenBank/DDBJ databases">
        <title>Caerostris darwini draft genome.</title>
        <authorList>
            <person name="Kono N."/>
            <person name="Arakawa K."/>
        </authorList>
    </citation>
    <scope>NUCLEOTIDE SEQUENCE [LARGE SCALE GENOMIC DNA]</scope>
</reference>
<name>A0AAV4P2W8_9ARAC</name>
<comment type="caution">
    <text evidence="1">The sequence shown here is derived from an EMBL/GenBank/DDBJ whole genome shotgun (WGS) entry which is preliminary data.</text>
</comment>
<organism evidence="1 2">
    <name type="scientific">Caerostris darwini</name>
    <dbReference type="NCBI Taxonomy" id="1538125"/>
    <lineage>
        <taxon>Eukaryota</taxon>
        <taxon>Metazoa</taxon>
        <taxon>Ecdysozoa</taxon>
        <taxon>Arthropoda</taxon>
        <taxon>Chelicerata</taxon>
        <taxon>Arachnida</taxon>
        <taxon>Araneae</taxon>
        <taxon>Araneomorphae</taxon>
        <taxon>Entelegynae</taxon>
        <taxon>Araneoidea</taxon>
        <taxon>Araneidae</taxon>
        <taxon>Caerostris</taxon>
    </lineage>
</organism>
<keyword evidence="2" id="KW-1185">Reference proteome</keyword>
<dbReference type="EMBL" id="BPLQ01002250">
    <property type="protein sequence ID" value="GIX90561.1"/>
    <property type="molecule type" value="Genomic_DNA"/>
</dbReference>
<protein>
    <submittedName>
        <fullName evidence="1">Uncharacterized protein</fullName>
    </submittedName>
</protein>
<dbReference type="AlphaFoldDB" id="A0AAV4P2W8"/>